<evidence type="ECO:0000313" key="3">
    <source>
        <dbReference type="EMBL" id="MFC0213709.1"/>
    </source>
</evidence>
<evidence type="ECO:0008006" key="5">
    <source>
        <dbReference type="Google" id="ProtNLM"/>
    </source>
</evidence>
<evidence type="ECO:0000256" key="2">
    <source>
        <dbReference type="SAM" id="SignalP"/>
    </source>
</evidence>
<gene>
    <name evidence="3" type="ORF">ACFFK0_14790</name>
</gene>
<accession>A0ABV6DM33</accession>
<feature type="signal peptide" evidence="2">
    <location>
        <begin position="1"/>
        <end position="34"/>
    </location>
</feature>
<feature type="chain" id="PRO_5045965772" description="LysM domain-containing protein" evidence="2">
    <location>
        <begin position="35"/>
        <end position="264"/>
    </location>
</feature>
<protein>
    <recommendedName>
        <fullName evidence="5">LysM domain-containing protein</fullName>
    </recommendedName>
</protein>
<dbReference type="Proteomes" id="UP001589776">
    <property type="component" value="Unassembled WGS sequence"/>
</dbReference>
<feature type="compositionally biased region" description="Low complexity" evidence="1">
    <location>
        <begin position="53"/>
        <end position="64"/>
    </location>
</feature>
<evidence type="ECO:0000313" key="4">
    <source>
        <dbReference type="Proteomes" id="UP001589776"/>
    </source>
</evidence>
<comment type="caution">
    <text evidence="3">The sequence shown here is derived from an EMBL/GenBank/DDBJ whole genome shotgun (WGS) entry which is preliminary data.</text>
</comment>
<dbReference type="RefSeq" id="WP_377471033.1">
    <property type="nucleotide sequence ID" value="NZ_JBHLWN010000060.1"/>
</dbReference>
<name>A0ABV6DM33_9BACL</name>
<dbReference type="EMBL" id="JBHLWN010000060">
    <property type="protein sequence ID" value="MFC0213709.1"/>
    <property type="molecule type" value="Genomic_DNA"/>
</dbReference>
<feature type="region of interest" description="Disordered" evidence="1">
    <location>
        <begin position="53"/>
        <end position="79"/>
    </location>
</feature>
<sequence>MKNVSLGRTLLTTSLAAALLVGGGAALIHNTAYAEDAGTATAAPSTYATTPAASAADSTTAAPAKPNQGKGFKDRKGGQRYGGNVVQEAAALLGIDEAALKNELAGGKTLAQVAQEKSGLSKETLVQKLSDAITAKLDEQVKNGTLTQAQADQAKANLTDRITKEVDGQFPFGRGGNGARGDHGGLGKFTDAAALAEYLKLTEAELQTKLQEGQSLSAIAQAQGISEDQLVEHIKESMTDKIKTFVQRTHKAPAAPQPAPAPAQ</sequence>
<keyword evidence="2" id="KW-0732">Signal</keyword>
<organism evidence="3 4">
    <name type="scientific">Paenibacillus chartarius</name>
    <dbReference type="NCBI Taxonomy" id="747481"/>
    <lineage>
        <taxon>Bacteria</taxon>
        <taxon>Bacillati</taxon>
        <taxon>Bacillota</taxon>
        <taxon>Bacilli</taxon>
        <taxon>Bacillales</taxon>
        <taxon>Paenibacillaceae</taxon>
        <taxon>Paenibacillus</taxon>
    </lineage>
</organism>
<proteinExistence type="predicted"/>
<keyword evidence="4" id="KW-1185">Reference proteome</keyword>
<evidence type="ECO:0000256" key="1">
    <source>
        <dbReference type="SAM" id="MobiDB-lite"/>
    </source>
</evidence>
<reference evidence="3 4" key="1">
    <citation type="submission" date="2024-09" db="EMBL/GenBank/DDBJ databases">
        <authorList>
            <person name="Sun Q."/>
            <person name="Mori K."/>
        </authorList>
    </citation>
    <scope>NUCLEOTIDE SEQUENCE [LARGE SCALE GENOMIC DNA]</scope>
    <source>
        <strain evidence="3 4">CCM 7759</strain>
    </source>
</reference>